<dbReference type="GO" id="GO:0004674">
    <property type="term" value="F:protein serine/threonine kinase activity"/>
    <property type="evidence" value="ECO:0007669"/>
    <property type="project" value="UniProtKB-KW"/>
</dbReference>
<dbReference type="InterPro" id="IPR008271">
    <property type="entry name" value="Ser/Thr_kinase_AS"/>
</dbReference>
<evidence type="ECO:0000256" key="1">
    <source>
        <dbReference type="ARBA" id="ARBA00022679"/>
    </source>
</evidence>
<dbReference type="EMBL" id="DPIY01000012">
    <property type="protein sequence ID" value="HCT58831.1"/>
    <property type="molecule type" value="Genomic_DNA"/>
</dbReference>
<evidence type="ECO:0000256" key="3">
    <source>
        <dbReference type="ARBA" id="ARBA00022777"/>
    </source>
</evidence>
<organism evidence="7 8">
    <name type="scientific">Gemmatimonas aurantiaca</name>
    <dbReference type="NCBI Taxonomy" id="173480"/>
    <lineage>
        <taxon>Bacteria</taxon>
        <taxon>Pseudomonadati</taxon>
        <taxon>Gemmatimonadota</taxon>
        <taxon>Gemmatimonadia</taxon>
        <taxon>Gemmatimonadales</taxon>
        <taxon>Gemmatimonadaceae</taxon>
        <taxon>Gemmatimonas</taxon>
    </lineage>
</organism>
<dbReference type="PANTHER" id="PTHR43289:SF6">
    <property type="entry name" value="SERINE_THREONINE-PROTEIN KINASE NEKL-3"/>
    <property type="match status" value="1"/>
</dbReference>
<dbReference type="SMART" id="SM00220">
    <property type="entry name" value="S_TKc"/>
    <property type="match status" value="1"/>
</dbReference>
<sequence>MDRDALRTRLTELLGVQYALHEELGGGGMSVVYRATERAFERAVVIKVLAPELTAALNAKRFVREINIAARLQHPNIVPMLAAQVDHGIPYYVMPYVKGRSLRDRMTAGAVPMAEALSMLRDIARALAYAHGEGVVHRDIKPENVLLSGRVAMVTDFGIAKALAVASAPEFSAESSTASHTLTQYGTSIGTPRYIAPEQAVAGDVDHRADLYSWGVMAYELFAGVHMFAERGSPRQMLAAHIAETPRPLQEAAPTVPQPLAHLIMRTLAKDPEQRPANAEELLALLEAYDVAVSGERFPSGPLASPLPAKARGVTRWVTATVLFVVAAIGAAVWMKGSHPTLDERLLVAAPFRVSAADPALQYLREGMIDLLSANLTTSSLRVAPPRTMVEAFAATTGANERDATETQAIETARTLGAGRLLLGDIVATPKELTFTVRVLDVVRGTSSDAIRVNGSVDSVAQLVDKLSLAILSELAPDDVKRVGSVGTTSVVALRSYLEGLAMLRRAQHIESTKAFLRAIEADTTFALAGIGLRLAASWNGNQEMTTRGTDIAWRYRTRLSGGDQALLTALVGSRYPDITPTVQKLDDVRRYVALAPQRAEAWYLLGDALFHYGHIAGVSEDSVDAESRRAFVRALDLDSTYLSAAVHLTDLAAWHNDNALLDRISRLRSAADSNRVWMWEVRWYQAARANAPDQQVWRDSLVRRNYGHFTQVAMHEGIGAREGVAVYDSVYRLARGGEPERMVTAGSNLVDWLLLLGRPAQAQRVMAAIDSSPDGNARANSAVRRLRSAMLGEHDTTGTGLALQRLATDESLVPTDFMSQSFVLRAVRSAETWRLEHGDSSQTRLSKQRLAAAVRGTPAERDVDYALSVGLIEALHARLARDTTTLRARLQHLDSLLANLDYSRAHEARTAFTTLEVARLWESLNDPTRALVTIRRSGDRWQGSVTPYLATRLRHRARLAAALGQHAEARWASERYLAYRFEPEPSLRAQVDSVRRLLVTLP</sequence>
<comment type="caution">
    <text evidence="7">The sequence shown here is derived from an EMBL/GenBank/DDBJ whole genome shotgun (WGS) entry which is preliminary data.</text>
</comment>
<evidence type="ECO:0000256" key="2">
    <source>
        <dbReference type="ARBA" id="ARBA00022741"/>
    </source>
</evidence>
<dbReference type="InterPro" id="IPR017441">
    <property type="entry name" value="Protein_kinase_ATP_BS"/>
</dbReference>
<name>A0A3D4VCJ5_9BACT</name>
<dbReference type="CDD" id="cd14014">
    <property type="entry name" value="STKc_PknB_like"/>
    <property type="match status" value="1"/>
</dbReference>
<evidence type="ECO:0000256" key="4">
    <source>
        <dbReference type="ARBA" id="ARBA00022840"/>
    </source>
</evidence>
<protein>
    <submittedName>
        <fullName evidence="7">Serine/threonine protein kinase</fullName>
    </submittedName>
</protein>
<dbReference type="GO" id="GO:0005524">
    <property type="term" value="F:ATP binding"/>
    <property type="evidence" value="ECO:0007669"/>
    <property type="project" value="UniProtKB-UniRule"/>
</dbReference>
<gene>
    <name evidence="7" type="ORF">DGD08_16650</name>
</gene>
<dbReference type="PROSITE" id="PS00108">
    <property type="entry name" value="PROTEIN_KINASE_ST"/>
    <property type="match status" value="1"/>
</dbReference>
<dbReference type="Pfam" id="PF00069">
    <property type="entry name" value="Pkinase"/>
    <property type="match status" value="1"/>
</dbReference>
<keyword evidence="1" id="KW-0808">Transferase</keyword>
<accession>A0A3D4VCJ5</accession>
<dbReference type="InterPro" id="IPR000719">
    <property type="entry name" value="Prot_kinase_dom"/>
</dbReference>
<evidence type="ECO:0000259" key="6">
    <source>
        <dbReference type="PROSITE" id="PS50011"/>
    </source>
</evidence>
<evidence type="ECO:0000313" key="7">
    <source>
        <dbReference type="EMBL" id="HCT58831.1"/>
    </source>
</evidence>
<reference evidence="7 8" key="1">
    <citation type="journal article" date="2018" name="Nat. Biotechnol.">
        <title>A standardized bacterial taxonomy based on genome phylogeny substantially revises the tree of life.</title>
        <authorList>
            <person name="Parks D.H."/>
            <person name="Chuvochina M."/>
            <person name="Waite D.W."/>
            <person name="Rinke C."/>
            <person name="Skarshewski A."/>
            <person name="Chaumeil P.A."/>
            <person name="Hugenholtz P."/>
        </authorList>
    </citation>
    <scope>NUCLEOTIDE SEQUENCE [LARGE SCALE GENOMIC DNA]</scope>
    <source>
        <strain evidence="7">UBA8844</strain>
    </source>
</reference>
<dbReference type="AlphaFoldDB" id="A0A3D4VCJ5"/>
<feature type="domain" description="Protein kinase" evidence="6">
    <location>
        <begin position="18"/>
        <end position="286"/>
    </location>
</feature>
<evidence type="ECO:0000313" key="8">
    <source>
        <dbReference type="Proteomes" id="UP000264071"/>
    </source>
</evidence>
<dbReference type="PROSITE" id="PS50011">
    <property type="entry name" value="PROTEIN_KINASE_DOM"/>
    <property type="match status" value="1"/>
</dbReference>
<feature type="binding site" evidence="5">
    <location>
        <position position="47"/>
    </location>
    <ligand>
        <name>ATP</name>
        <dbReference type="ChEBI" id="CHEBI:30616"/>
    </ligand>
</feature>
<keyword evidence="4 5" id="KW-0067">ATP-binding</keyword>
<dbReference type="InterPro" id="IPR011009">
    <property type="entry name" value="Kinase-like_dom_sf"/>
</dbReference>
<dbReference type="PROSITE" id="PS00107">
    <property type="entry name" value="PROTEIN_KINASE_ATP"/>
    <property type="match status" value="1"/>
</dbReference>
<keyword evidence="3 7" id="KW-0418">Kinase</keyword>
<dbReference type="SUPFAM" id="SSF56112">
    <property type="entry name" value="Protein kinase-like (PK-like)"/>
    <property type="match status" value="1"/>
</dbReference>
<dbReference type="PANTHER" id="PTHR43289">
    <property type="entry name" value="MITOGEN-ACTIVATED PROTEIN KINASE KINASE KINASE 20-RELATED"/>
    <property type="match status" value="1"/>
</dbReference>
<dbReference type="Gene3D" id="1.10.510.10">
    <property type="entry name" value="Transferase(Phosphotransferase) domain 1"/>
    <property type="match status" value="1"/>
</dbReference>
<proteinExistence type="predicted"/>
<dbReference type="Gene3D" id="3.30.200.20">
    <property type="entry name" value="Phosphorylase Kinase, domain 1"/>
    <property type="match status" value="1"/>
</dbReference>
<keyword evidence="7" id="KW-0723">Serine/threonine-protein kinase</keyword>
<evidence type="ECO:0000256" key="5">
    <source>
        <dbReference type="PROSITE-ProRule" id="PRU10141"/>
    </source>
</evidence>
<keyword evidence="2 5" id="KW-0547">Nucleotide-binding</keyword>
<dbReference type="Proteomes" id="UP000264071">
    <property type="component" value="Unassembled WGS sequence"/>
</dbReference>